<dbReference type="AlphaFoldDB" id="A0AAV6LS37"/>
<dbReference type="PANTHER" id="PTHR45779:SF6">
    <property type="entry name" value="PEPTIDYL-PROLYL CIS-TRANS ISOMERASE FKBP15-1"/>
    <property type="match status" value="1"/>
</dbReference>
<evidence type="ECO:0000259" key="7">
    <source>
        <dbReference type="PROSITE" id="PS50059"/>
    </source>
</evidence>
<dbReference type="SUPFAM" id="SSF54534">
    <property type="entry name" value="FKBP-like"/>
    <property type="match status" value="1"/>
</dbReference>
<gene>
    <name evidence="8" type="ORF">RHGRI_002686</name>
</gene>
<evidence type="ECO:0000256" key="3">
    <source>
        <dbReference type="ARBA" id="ARBA00023110"/>
    </source>
</evidence>
<dbReference type="InterPro" id="IPR044609">
    <property type="entry name" value="FKBP2/11"/>
</dbReference>
<name>A0AAV6LS37_9ERIC</name>
<evidence type="ECO:0000256" key="4">
    <source>
        <dbReference type="ARBA" id="ARBA00023235"/>
    </source>
</evidence>
<comment type="caution">
    <text evidence="8">The sequence shown here is derived from an EMBL/GenBank/DDBJ whole genome shotgun (WGS) entry which is preliminary data.</text>
</comment>
<dbReference type="EC" id="5.2.1.8" evidence="2 5"/>
<feature type="signal peptide" evidence="6">
    <location>
        <begin position="1"/>
        <end position="29"/>
    </location>
</feature>
<feature type="chain" id="PRO_5043820680" description="peptidylprolyl isomerase" evidence="6">
    <location>
        <begin position="30"/>
        <end position="237"/>
    </location>
</feature>
<dbReference type="Proteomes" id="UP000823749">
    <property type="component" value="Chromosome 1"/>
</dbReference>
<sequence>MARTSFSCASKATSTLILILLIISSSVFAKKSKDVTELQIGVKYKPESCDIQAHKGDRIKVHYRVRKTTASSFSASPAFFFFFLKTKLVGRMFSLANIASSCTSTCEPIADVGIHLALQGKLTDGTVFDSSFERGDPIEFELGSGQVIKGMWQTGSCNSKLLFFVLRSPAISLTPGWDQGLLGMCVGEKRKLKIPAKYGYGEQGSPPKIPGGATLIFDTELVAVNGKTAGGKTDDEL</sequence>
<evidence type="ECO:0000313" key="9">
    <source>
        <dbReference type="Proteomes" id="UP000823749"/>
    </source>
</evidence>
<dbReference type="Pfam" id="PF00254">
    <property type="entry name" value="FKBP_C"/>
    <property type="match status" value="1"/>
</dbReference>
<evidence type="ECO:0000256" key="1">
    <source>
        <dbReference type="ARBA" id="ARBA00000971"/>
    </source>
</evidence>
<keyword evidence="3 5" id="KW-0697">Rotamase</keyword>
<accession>A0AAV6LS37</accession>
<feature type="domain" description="PPIase FKBP-type" evidence="7">
    <location>
        <begin position="111"/>
        <end position="225"/>
    </location>
</feature>
<evidence type="ECO:0000256" key="2">
    <source>
        <dbReference type="ARBA" id="ARBA00013194"/>
    </source>
</evidence>
<evidence type="ECO:0000256" key="5">
    <source>
        <dbReference type="PROSITE-ProRule" id="PRU00277"/>
    </source>
</evidence>
<dbReference type="EMBL" id="JACTNZ010000001">
    <property type="protein sequence ID" value="KAG5567209.1"/>
    <property type="molecule type" value="Genomic_DNA"/>
</dbReference>
<comment type="catalytic activity">
    <reaction evidence="1 5">
        <text>[protein]-peptidylproline (omega=180) = [protein]-peptidylproline (omega=0)</text>
        <dbReference type="Rhea" id="RHEA:16237"/>
        <dbReference type="Rhea" id="RHEA-COMP:10747"/>
        <dbReference type="Rhea" id="RHEA-COMP:10748"/>
        <dbReference type="ChEBI" id="CHEBI:83833"/>
        <dbReference type="ChEBI" id="CHEBI:83834"/>
        <dbReference type="EC" id="5.2.1.8"/>
    </reaction>
</comment>
<dbReference type="InterPro" id="IPR046357">
    <property type="entry name" value="PPIase_dom_sf"/>
</dbReference>
<keyword evidence="9" id="KW-1185">Reference proteome</keyword>
<dbReference type="InterPro" id="IPR001179">
    <property type="entry name" value="PPIase_FKBP_dom"/>
</dbReference>
<proteinExistence type="predicted"/>
<reference evidence="8" key="1">
    <citation type="submission" date="2020-08" db="EMBL/GenBank/DDBJ databases">
        <title>Plant Genome Project.</title>
        <authorList>
            <person name="Zhang R.-G."/>
        </authorList>
    </citation>
    <scope>NUCLEOTIDE SEQUENCE</scope>
    <source>
        <strain evidence="8">WSP0</strain>
        <tissue evidence="8">Leaf</tissue>
    </source>
</reference>
<keyword evidence="6" id="KW-0732">Signal</keyword>
<dbReference type="GO" id="GO:0003755">
    <property type="term" value="F:peptidyl-prolyl cis-trans isomerase activity"/>
    <property type="evidence" value="ECO:0007669"/>
    <property type="project" value="UniProtKB-KW"/>
</dbReference>
<organism evidence="8 9">
    <name type="scientific">Rhododendron griersonianum</name>
    <dbReference type="NCBI Taxonomy" id="479676"/>
    <lineage>
        <taxon>Eukaryota</taxon>
        <taxon>Viridiplantae</taxon>
        <taxon>Streptophyta</taxon>
        <taxon>Embryophyta</taxon>
        <taxon>Tracheophyta</taxon>
        <taxon>Spermatophyta</taxon>
        <taxon>Magnoliopsida</taxon>
        <taxon>eudicotyledons</taxon>
        <taxon>Gunneridae</taxon>
        <taxon>Pentapetalae</taxon>
        <taxon>asterids</taxon>
        <taxon>Ericales</taxon>
        <taxon>Ericaceae</taxon>
        <taxon>Ericoideae</taxon>
        <taxon>Rhodoreae</taxon>
        <taxon>Rhododendron</taxon>
    </lineage>
</organism>
<dbReference type="PANTHER" id="PTHR45779">
    <property type="entry name" value="PEPTIDYLPROLYL ISOMERASE"/>
    <property type="match status" value="1"/>
</dbReference>
<keyword evidence="4 5" id="KW-0413">Isomerase</keyword>
<dbReference type="Gene3D" id="3.10.50.40">
    <property type="match status" value="1"/>
</dbReference>
<dbReference type="PROSITE" id="PS50059">
    <property type="entry name" value="FKBP_PPIASE"/>
    <property type="match status" value="1"/>
</dbReference>
<protein>
    <recommendedName>
        <fullName evidence="2 5">peptidylprolyl isomerase</fullName>
        <ecNumber evidence="2 5">5.2.1.8</ecNumber>
    </recommendedName>
</protein>
<dbReference type="GO" id="GO:0005783">
    <property type="term" value="C:endoplasmic reticulum"/>
    <property type="evidence" value="ECO:0007669"/>
    <property type="project" value="TreeGrafter"/>
</dbReference>
<evidence type="ECO:0000256" key="6">
    <source>
        <dbReference type="SAM" id="SignalP"/>
    </source>
</evidence>
<evidence type="ECO:0000313" key="8">
    <source>
        <dbReference type="EMBL" id="KAG5567209.1"/>
    </source>
</evidence>